<dbReference type="PROSITE" id="PS50948">
    <property type="entry name" value="PAN"/>
    <property type="match status" value="1"/>
</dbReference>
<dbReference type="PROSITE" id="PS01209">
    <property type="entry name" value="LDLRA_1"/>
    <property type="match status" value="1"/>
</dbReference>
<gene>
    <name evidence="14" type="ORF">R5R35_013469</name>
</gene>
<comment type="caution">
    <text evidence="8">Lacks conserved residue(s) required for the propagation of feature annotation.</text>
</comment>
<feature type="region of interest" description="Disordered" evidence="9">
    <location>
        <begin position="764"/>
        <end position="787"/>
    </location>
</feature>
<comment type="subcellular location">
    <subcellularLocation>
        <location evidence="1">Membrane</location>
        <topology evidence="1">Single-pass type I membrane protein</topology>
    </subcellularLocation>
</comment>
<evidence type="ECO:0000313" key="14">
    <source>
        <dbReference type="EMBL" id="KAK7863596.1"/>
    </source>
</evidence>
<organism evidence="14 15">
    <name type="scientific">Gryllus longicercus</name>
    <dbReference type="NCBI Taxonomy" id="2509291"/>
    <lineage>
        <taxon>Eukaryota</taxon>
        <taxon>Metazoa</taxon>
        <taxon>Ecdysozoa</taxon>
        <taxon>Arthropoda</taxon>
        <taxon>Hexapoda</taxon>
        <taxon>Insecta</taxon>
        <taxon>Pterygota</taxon>
        <taxon>Neoptera</taxon>
        <taxon>Polyneoptera</taxon>
        <taxon>Orthoptera</taxon>
        <taxon>Ensifera</taxon>
        <taxon>Gryllidea</taxon>
        <taxon>Grylloidea</taxon>
        <taxon>Gryllidae</taxon>
        <taxon>Gryllinae</taxon>
        <taxon>Gryllus</taxon>
    </lineage>
</organism>
<evidence type="ECO:0000259" key="13">
    <source>
        <dbReference type="PROSITE" id="PS50986"/>
    </source>
</evidence>
<dbReference type="InterPro" id="IPR003609">
    <property type="entry name" value="Pan_app"/>
</dbReference>
<dbReference type="InterPro" id="IPR011106">
    <property type="entry name" value="MANSC_N"/>
</dbReference>
<dbReference type="InterPro" id="IPR002172">
    <property type="entry name" value="LDrepeatLR_classA_rpt"/>
</dbReference>
<keyword evidence="15" id="KW-1185">Reference proteome</keyword>
<evidence type="ECO:0000256" key="1">
    <source>
        <dbReference type="ARBA" id="ARBA00004479"/>
    </source>
</evidence>
<dbReference type="InterPro" id="IPR036055">
    <property type="entry name" value="LDL_receptor-like_sf"/>
</dbReference>
<comment type="caution">
    <text evidence="14">The sequence shown here is derived from an EMBL/GenBank/DDBJ whole genome shotgun (WGS) entry which is preliminary data.</text>
</comment>
<dbReference type="SUPFAM" id="SSF57424">
    <property type="entry name" value="LDL receptor-like module"/>
    <property type="match status" value="1"/>
</dbReference>
<evidence type="ECO:0000256" key="10">
    <source>
        <dbReference type="SAM" id="Phobius"/>
    </source>
</evidence>
<evidence type="ECO:0000313" key="15">
    <source>
        <dbReference type="Proteomes" id="UP001378592"/>
    </source>
</evidence>
<sequence length="862" mass="97598">MKFFLGICICVFASVSADSGRGADDAAPKLLTNFRNFEACLDNFNIHNDKIIRTEDSRAMGAKYISESDMNSREECLRLCCVTDTCDVFVFEEKRPGSCYLFNCGSAADFKCKFTKHHNYTSGILTLEHDVALDPDLPSKHEQELNQLRRPEGASSTSLNFTFGATSQPQLHLQGIFHKPNKTTDQSSIKIRQCSRFQFKCRTSGECIAIYNACDGIPQCADGSDESSELGCRTPVTSSLVPIVASSGNKTDQEDALPKSYGNPYHLQQKMFLANKLKNEETNVKSEPVIENTHIHAESDHPVQIPQSTRNIMKQPETSHISAPEYQPPHQQIAFSKPDNPSERNPSSVYTGFRPYLNQRIEQESEKIVDEEHNYITEKLLSERNKETDHSGYNHKSEDLNLQSHIRTSFLQPQPNIPDISDHAEHMSLFQNAEHIPKTHSASQMVLKQQQADLANALRHQLANVHLSEVQPEMYQKEHVEGTKEAKFALGNQADGSHPTHLELPNENIDKISPQQVHIDVDNEHRLRNMKEQMQVPYQEPQLPEVPDRSYKYEDEERHIFNHKGYGLVAESDSSEIPYKIAVPNVQFKLNNAQSNGYMNNMPEYGNKLQRNMWAESIRPTSHELKTLKNTPQPIETNNGYPLPSDYMYNEGQHSLLNAVSLIPHRSNADHLPTLHAASGHVGSLERTNILRENQLRMLQEHRDHSHESVSKMMNLNNQKPSASKQDVFPVHDNNNNNNNNNIAYEKEQPIITHTVAPAPVRATASTTAKSDTAEVPKEKHEGKHHEHFVGLQQAYISELPNDQQQDRPSGALLSMSFGLCITFVMVVLVACRLRVVKRRLRRNGKSLYAHDADYLVNGMYL</sequence>
<dbReference type="PROSITE" id="PS50068">
    <property type="entry name" value="LDLRA_2"/>
    <property type="match status" value="1"/>
</dbReference>
<dbReference type="InterPro" id="IPR023415">
    <property type="entry name" value="LDLR_class-A_CS"/>
</dbReference>
<evidence type="ECO:0000256" key="5">
    <source>
        <dbReference type="ARBA" id="ARBA00023136"/>
    </source>
</evidence>
<protein>
    <recommendedName>
        <fullName evidence="16">MANSC domain-containing protein</fullName>
    </recommendedName>
</protein>
<dbReference type="PROSITE" id="PS50986">
    <property type="entry name" value="MANSC"/>
    <property type="match status" value="1"/>
</dbReference>
<feature type="region of interest" description="Disordered" evidence="9">
    <location>
        <begin position="315"/>
        <end position="347"/>
    </location>
</feature>
<dbReference type="GO" id="GO:0016020">
    <property type="term" value="C:membrane"/>
    <property type="evidence" value="ECO:0007669"/>
    <property type="project" value="UniProtKB-SubCell"/>
</dbReference>
<evidence type="ECO:0000256" key="6">
    <source>
        <dbReference type="ARBA" id="ARBA00023157"/>
    </source>
</evidence>
<dbReference type="InterPro" id="IPR013980">
    <property type="entry name" value="MANSC_dom"/>
</dbReference>
<keyword evidence="6" id="KW-1015">Disulfide bond</keyword>
<evidence type="ECO:0000256" key="4">
    <source>
        <dbReference type="ARBA" id="ARBA00022989"/>
    </source>
</evidence>
<dbReference type="EMBL" id="JAZDUA010000225">
    <property type="protein sequence ID" value="KAK7863596.1"/>
    <property type="molecule type" value="Genomic_DNA"/>
</dbReference>
<dbReference type="PANTHER" id="PTHR46876:SF1">
    <property type="entry name" value="LOW-DENSITY LIPOPROTEIN RECEPTOR-RELATED PROTEIN 11"/>
    <property type="match status" value="1"/>
</dbReference>
<evidence type="ECO:0000259" key="12">
    <source>
        <dbReference type="PROSITE" id="PS50948"/>
    </source>
</evidence>
<evidence type="ECO:0000256" key="8">
    <source>
        <dbReference type="PROSITE-ProRule" id="PRU00124"/>
    </source>
</evidence>
<name>A0AAN9Z3V9_9ORTH</name>
<evidence type="ECO:0000256" key="2">
    <source>
        <dbReference type="ARBA" id="ARBA00022692"/>
    </source>
</evidence>
<reference evidence="14 15" key="1">
    <citation type="submission" date="2024-03" db="EMBL/GenBank/DDBJ databases">
        <title>The genome assembly and annotation of the cricket Gryllus longicercus Weissman &amp; Gray.</title>
        <authorList>
            <person name="Szrajer S."/>
            <person name="Gray D."/>
            <person name="Ylla G."/>
        </authorList>
    </citation>
    <scope>NUCLEOTIDE SEQUENCE [LARGE SCALE GENOMIC DNA]</scope>
    <source>
        <strain evidence="14">DAG 2021-001</strain>
        <tissue evidence="14">Whole body minus gut</tissue>
    </source>
</reference>
<dbReference type="Proteomes" id="UP001378592">
    <property type="component" value="Unassembled WGS sequence"/>
</dbReference>
<proteinExistence type="predicted"/>
<feature type="compositionally biased region" description="Basic and acidic residues" evidence="9">
    <location>
        <begin position="772"/>
        <end position="787"/>
    </location>
</feature>
<evidence type="ECO:0000256" key="9">
    <source>
        <dbReference type="SAM" id="MobiDB-lite"/>
    </source>
</evidence>
<feature type="chain" id="PRO_5042824008" description="MANSC domain-containing protein" evidence="11">
    <location>
        <begin position="18"/>
        <end position="862"/>
    </location>
</feature>
<dbReference type="AlphaFoldDB" id="A0AAN9Z3V9"/>
<dbReference type="Pfam" id="PF00057">
    <property type="entry name" value="Ldl_recept_a"/>
    <property type="match status" value="1"/>
</dbReference>
<feature type="transmembrane region" description="Helical" evidence="10">
    <location>
        <begin position="812"/>
        <end position="834"/>
    </location>
</feature>
<feature type="signal peptide" evidence="11">
    <location>
        <begin position="1"/>
        <end position="17"/>
    </location>
</feature>
<dbReference type="CDD" id="cd00112">
    <property type="entry name" value="LDLa"/>
    <property type="match status" value="1"/>
</dbReference>
<evidence type="ECO:0000256" key="7">
    <source>
        <dbReference type="ARBA" id="ARBA00023180"/>
    </source>
</evidence>
<feature type="domain" description="Apple" evidence="12">
    <location>
        <begin position="40"/>
        <end position="125"/>
    </location>
</feature>
<dbReference type="SMART" id="SM00765">
    <property type="entry name" value="MANEC"/>
    <property type="match status" value="1"/>
</dbReference>
<keyword evidence="2 10" id="KW-0812">Transmembrane</keyword>
<dbReference type="PANTHER" id="PTHR46876">
    <property type="entry name" value="LOW-DENSITY LIPOPROTEIN RECEPTOR-RELATED PROTEIN 11"/>
    <property type="match status" value="1"/>
</dbReference>
<keyword evidence="4 10" id="KW-1133">Transmembrane helix</keyword>
<dbReference type="SMART" id="SM00192">
    <property type="entry name" value="LDLa"/>
    <property type="match status" value="1"/>
</dbReference>
<keyword evidence="5 10" id="KW-0472">Membrane</keyword>
<evidence type="ECO:0008006" key="16">
    <source>
        <dbReference type="Google" id="ProtNLM"/>
    </source>
</evidence>
<dbReference type="Gene3D" id="4.10.400.10">
    <property type="entry name" value="Low-density Lipoprotein Receptor"/>
    <property type="match status" value="1"/>
</dbReference>
<evidence type="ECO:0000256" key="3">
    <source>
        <dbReference type="ARBA" id="ARBA00022729"/>
    </source>
</evidence>
<dbReference type="Pfam" id="PF07502">
    <property type="entry name" value="MANEC"/>
    <property type="match status" value="1"/>
</dbReference>
<keyword evidence="7" id="KW-0325">Glycoprotein</keyword>
<feature type="domain" description="MANSC" evidence="13">
    <location>
        <begin position="46"/>
        <end position="123"/>
    </location>
</feature>
<keyword evidence="3 11" id="KW-0732">Signal</keyword>
<evidence type="ECO:0000256" key="11">
    <source>
        <dbReference type="SAM" id="SignalP"/>
    </source>
</evidence>
<accession>A0AAN9Z3V9</accession>